<dbReference type="EMBL" id="JBGBPQ010000018">
    <property type="protein sequence ID" value="KAL1507158.1"/>
    <property type="molecule type" value="Genomic_DNA"/>
</dbReference>
<dbReference type="GO" id="GO:0005524">
    <property type="term" value="F:ATP binding"/>
    <property type="evidence" value="ECO:0007669"/>
    <property type="project" value="UniProtKB-UniRule"/>
</dbReference>
<reference evidence="6 7" key="1">
    <citation type="journal article" date="2024" name="Science">
        <title>Giant polyketide synthase enzymes in the biosynthesis of giant marine polyether toxins.</title>
        <authorList>
            <person name="Fallon T.R."/>
            <person name="Shende V.V."/>
            <person name="Wierzbicki I.H."/>
            <person name="Pendleton A.L."/>
            <person name="Watervoot N.F."/>
            <person name="Auber R.P."/>
            <person name="Gonzalez D.J."/>
            <person name="Wisecaver J.H."/>
            <person name="Moore B.S."/>
        </authorList>
    </citation>
    <scope>NUCLEOTIDE SEQUENCE [LARGE SCALE GENOMIC DNA]</scope>
    <source>
        <strain evidence="6 7">12B1</strain>
    </source>
</reference>
<gene>
    <name evidence="6" type="ORF">AB1Y20_008010</name>
</gene>
<proteinExistence type="predicted"/>
<dbReference type="GO" id="GO:0016874">
    <property type="term" value="F:ligase activity"/>
    <property type="evidence" value="ECO:0007669"/>
    <property type="project" value="UniProtKB-KW"/>
</dbReference>
<evidence type="ECO:0000256" key="2">
    <source>
        <dbReference type="ARBA" id="ARBA00022741"/>
    </source>
</evidence>
<dbReference type="Gene3D" id="3.30.470.20">
    <property type="entry name" value="ATP-grasp fold, B domain"/>
    <property type="match status" value="1"/>
</dbReference>
<sequence length="589" mass="64932">MARWGPKATVIEPPAQPSDASWVPHRWRLLSSDATPATTSLTLGFPSAANKTREEFEAWAWRTFPPPSSADATTSVGEHSAKLLQLVGYAYASLQKQTSLTLPQGVPPLRLAAASPGQLLDRAVERAAARQRGLQRLRRSRKFLGRRVLVINPFCAHCTGELLDDLPRAGRRLGLRMHALVVRNGFNVWGPSKGALARMQALYDRVFMYGCMAPHKCDTTAYPAKVDVVAQELLEATGGREQAYDAVITWDGYAVLFADLLSLHLGAQTRYLGSYIFTEADKIGVRDRLLRANVSAAVPARLVRSESELMDAAQSSFPAKICFPCHLKPSSSVGLSAGARPALLSGRIDSIEAATSAYQSIRTEMAANQRWLLLEPYLDGPELFAETIISRGKVVRVSFRALKVPAQPGASAAEAVSVWQWPAMLDEAQKQECEKAVAEACAELDLRNGVFGLQMVLDRSRPSGCALLEVNLRPHMWPTLFDLPHQALFTDMWAYAEVSLLVSLGASRYSLKRLISDADDVPPLQMTATCRGTHAQLLYPEWYMYLSAKDVCQVNVSGYPYSLYQYTRNFTSARARRSSSSWASVRRPN</sequence>
<accession>A0AB34IVF5</accession>
<keyword evidence="3 4" id="KW-0067">ATP-binding</keyword>
<evidence type="ECO:0000256" key="3">
    <source>
        <dbReference type="ARBA" id="ARBA00022840"/>
    </source>
</evidence>
<name>A0AB34IVF5_PRYPA</name>
<dbReference type="InterPro" id="IPR011761">
    <property type="entry name" value="ATP-grasp"/>
</dbReference>
<dbReference type="SUPFAM" id="SSF56059">
    <property type="entry name" value="Glutathione synthetase ATP-binding domain-like"/>
    <property type="match status" value="1"/>
</dbReference>
<dbReference type="GO" id="GO:0046872">
    <property type="term" value="F:metal ion binding"/>
    <property type="evidence" value="ECO:0007669"/>
    <property type="project" value="InterPro"/>
</dbReference>
<keyword evidence="2 4" id="KW-0547">Nucleotide-binding</keyword>
<feature type="domain" description="ATP-grasp" evidence="5">
    <location>
        <begin position="287"/>
        <end position="501"/>
    </location>
</feature>
<evidence type="ECO:0000313" key="7">
    <source>
        <dbReference type="Proteomes" id="UP001515480"/>
    </source>
</evidence>
<dbReference type="PANTHER" id="PTHR43585:SF2">
    <property type="entry name" value="ATP-GRASP ENZYME FSQD"/>
    <property type="match status" value="1"/>
</dbReference>
<keyword evidence="7" id="KW-1185">Reference proteome</keyword>
<comment type="caution">
    <text evidence="6">The sequence shown here is derived from an EMBL/GenBank/DDBJ whole genome shotgun (WGS) entry which is preliminary data.</text>
</comment>
<evidence type="ECO:0000256" key="1">
    <source>
        <dbReference type="ARBA" id="ARBA00022598"/>
    </source>
</evidence>
<dbReference type="PANTHER" id="PTHR43585">
    <property type="entry name" value="FUMIPYRROLE BIOSYNTHESIS PROTEIN C"/>
    <property type="match status" value="1"/>
</dbReference>
<organism evidence="6 7">
    <name type="scientific">Prymnesium parvum</name>
    <name type="common">Toxic golden alga</name>
    <dbReference type="NCBI Taxonomy" id="97485"/>
    <lineage>
        <taxon>Eukaryota</taxon>
        <taxon>Haptista</taxon>
        <taxon>Haptophyta</taxon>
        <taxon>Prymnesiophyceae</taxon>
        <taxon>Prymnesiales</taxon>
        <taxon>Prymnesiaceae</taxon>
        <taxon>Prymnesium</taxon>
    </lineage>
</organism>
<keyword evidence="1" id="KW-0436">Ligase</keyword>
<evidence type="ECO:0000256" key="4">
    <source>
        <dbReference type="PROSITE-ProRule" id="PRU00409"/>
    </source>
</evidence>
<dbReference type="InterPro" id="IPR052032">
    <property type="entry name" value="ATP-dep_AA_Ligase"/>
</dbReference>
<evidence type="ECO:0000313" key="6">
    <source>
        <dbReference type="EMBL" id="KAL1507158.1"/>
    </source>
</evidence>
<dbReference type="Proteomes" id="UP001515480">
    <property type="component" value="Unassembled WGS sequence"/>
</dbReference>
<evidence type="ECO:0000259" key="5">
    <source>
        <dbReference type="PROSITE" id="PS50975"/>
    </source>
</evidence>
<dbReference type="AlphaFoldDB" id="A0AB34IVF5"/>
<protein>
    <recommendedName>
        <fullName evidence="5">ATP-grasp domain-containing protein</fullName>
    </recommendedName>
</protein>
<dbReference type="PROSITE" id="PS50975">
    <property type="entry name" value="ATP_GRASP"/>
    <property type="match status" value="1"/>
</dbReference>